<comment type="caution">
    <text evidence="1">The sequence shown here is derived from an EMBL/GenBank/DDBJ whole genome shotgun (WGS) entry which is preliminary data.</text>
</comment>
<gene>
    <name evidence="1" type="ORF">LCGC14_0081410</name>
</gene>
<dbReference type="EMBL" id="LAZR01000021">
    <property type="protein sequence ID" value="KKO04829.1"/>
    <property type="molecule type" value="Genomic_DNA"/>
</dbReference>
<dbReference type="AlphaFoldDB" id="A0A0F9YJW0"/>
<proteinExistence type="predicted"/>
<evidence type="ECO:0000313" key="1">
    <source>
        <dbReference type="EMBL" id="KKO04829.1"/>
    </source>
</evidence>
<name>A0A0F9YJW0_9ZZZZ</name>
<reference evidence="1" key="1">
    <citation type="journal article" date="2015" name="Nature">
        <title>Complex archaea that bridge the gap between prokaryotes and eukaryotes.</title>
        <authorList>
            <person name="Spang A."/>
            <person name="Saw J.H."/>
            <person name="Jorgensen S.L."/>
            <person name="Zaremba-Niedzwiedzka K."/>
            <person name="Martijn J."/>
            <person name="Lind A.E."/>
            <person name="van Eijk R."/>
            <person name="Schleper C."/>
            <person name="Guy L."/>
            <person name="Ettema T.J."/>
        </authorList>
    </citation>
    <scope>NUCLEOTIDE SEQUENCE</scope>
</reference>
<accession>A0A0F9YJW0</accession>
<dbReference type="Pfam" id="PF09965">
    <property type="entry name" value="DUF2199"/>
    <property type="match status" value="1"/>
</dbReference>
<dbReference type="InterPro" id="IPR018697">
    <property type="entry name" value="DUF2199"/>
</dbReference>
<protein>
    <submittedName>
        <fullName evidence="1">Uncharacterized protein</fullName>
    </submittedName>
</protein>
<sequence>MKERRDNEPMFGWFSSWVWPFYTDTENIKSIIHLRNDGIRPYIELEPTEHPLALIQSEGISSEQVIKMYEYYVHGKK</sequence>
<organism evidence="1">
    <name type="scientific">marine sediment metagenome</name>
    <dbReference type="NCBI Taxonomy" id="412755"/>
    <lineage>
        <taxon>unclassified sequences</taxon>
        <taxon>metagenomes</taxon>
        <taxon>ecological metagenomes</taxon>
    </lineage>
</organism>